<feature type="domain" description="N-acetyltransferase" evidence="1">
    <location>
        <begin position="153"/>
        <end position="297"/>
    </location>
</feature>
<protein>
    <recommendedName>
        <fullName evidence="1">N-acetyltransferase domain-containing protein</fullName>
    </recommendedName>
</protein>
<dbReference type="AlphaFoldDB" id="A0A917QGA6"/>
<keyword evidence="3" id="KW-1185">Reference proteome</keyword>
<dbReference type="SUPFAM" id="SSF55729">
    <property type="entry name" value="Acyl-CoA N-acyltransferases (Nat)"/>
    <property type="match status" value="1"/>
</dbReference>
<accession>A0A917QGA6</accession>
<dbReference type="Pfam" id="PF00583">
    <property type="entry name" value="Acetyltransf_1"/>
    <property type="match status" value="1"/>
</dbReference>
<evidence type="ECO:0000313" key="2">
    <source>
        <dbReference type="EMBL" id="GGK47634.1"/>
    </source>
</evidence>
<dbReference type="EMBL" id="BMPQ01000001">
    <property type="protein sequence ID" value="GGK47634.1"/>
    <property type="molecule type" value="Genomic_DNA"/>
</dbReference>
<reference evidence="2" key="2">
    <citation type="submission" date="2020-09" db="EMBL/GenBank/DDBJ databases">
        <authorList>
            <person name="Sun Q."/>
            <person name="Ohkuma M."/>
        </authorList>
    </citation>
    <scope>NUCLEOTIDE SEQUENCE</scope>
    <source>
        <strain evidence="2">JCM 3035</strain>
    </source>
</reference>
<comment type="caution">
    <text evidence="2">The sequence shown here is derived from an EMBL/GenBank/DDBJ whole genome shotgun (WGS) entry which is preliminary data.</text>
</comment>
<gene>
    <name evidence="2" type="ORF">GCM10010094_04690</name>
</gene>
<evidence type="ECO:0000313" key="3">
    <source>
        <dbReference type="Proteomes" id="UP000637788"/>
    </source>
</evidence>
<organism evidence="2 3">
    <name type="scientific">Streptomyces flaveus</name>
    <dbReference type="NCBI Taxonomy" id="66370"/>
    <lineage>
        <taxon>Bacteria</taxon>
        <taxon>Bacillati</taxon>
        <taxon>Actinomycetota</taxon>
        <taxon>Actinomycetes</taxon>
        <taxon>Kitasatosporales</taxon>
        <taxon>Streptomycetaceae</taxon>
        <taxon>Streptomyces</taxon>
        <taxon>Streptomyces aurantiacus group</taxon>
    </lineage>
</organism>
<proteinExistence type="predicted"/>
<dbReference type="GO" id="GO:0016747">
    <property type="term" value="F:acyltransferase activity, transferring groups other than amino-acyl groups"/>
    <property type="evidence" value="ECO:0007669"/>
    <property type="project" value="InterPro"/>
</dbReference>
<dbReference type="Proteomes" id="UP000637788">
    <property type="component" value="Unassembled WGS sequence"/>
</dbReference>
<dbReference type="Gene3D" id="3.40.630.30">
    <property type="match status" value="1"/>
</dbReference>
<reference evidence="2" key="1">
    <citation type="journal article" date="2014" name="Int. J. Syst. Evol. Microbiol.">
        <title>Complete genome sequence of Corynebacterium casei LMG S-19264T (=DSM 44701T), isolated from a smear-ripened cheese.</title>
        <authorList>
            <consortium name="US DOE Joint Genome Institute (JGI-PGF)"/>
            <person name="Walter F."/>
            <person name="Albersmeier A."/>
            <person name="Kalinowski J."/>
            <person name="Ruckert C."/>
        </authorList>
    </citation>
    <scope>NUCLEOTIDE SEQUENCE</scope>
    <source>
        <strain evidence="2">JCM 3035</strain>
    </source>
</reference>
<name>A0A917QGA6_9ACTN</name>
<dbReference type="PROSITE" id="PS51186">
    <property type="entry name" value="GNAT"/>
    <property type="match status" value="1"/>
</dbReference>
<dbReference type="InterPro" id="IPR000182">
    <property type="entry name" value="GNAT_dom"/>
</dbReference>
<sequence>MIGRMPIVLGEPGVDGLSEAVGVLREWQYDGAPMQLHPGDLGWFWRFGAQATAAAVRTWSRDGQILAVGLLDGPELLRLTIAPDAQRDEELAHQLVEDVTEPERGVLPEGKVNIEAPMGALVQDLLFEDGWSVDEPWTPLRRDLTGPVKDPGVRIEVIGPEQAHVRTAVQRASFDGSTFTDERWHAMAAGLPYADARCLVAYDDQGDAVAAVTVWSAGPGRPGLLEPMGVHREHRGHGYGEAITVAAATVLQELGSSSAIVCTPSLNVGAVATYKSAGFQQLPEIRDLNRDAVSLSL</sequence>
<dbReference type="InterPro" id="IPR016181">
    <property type="entry name" value="Acyl_CoA_acyltransferase"/>
</dbReference>
<evidence type="ECO:0000259" key="1">
    <source>
        <dbReference type="PROSITE" id="PS51186"/>
    </source>
</evidence>
<dbReference type="CDD" id="cd04301">
    <property type="entry name" value="NAT_SF"/>
    <property type="match status" value="1"/>
</dbReference>